<name>A0A433XFK9_9HYPH</name>
<feature type="transmembrane region" description="Helical" evidence="6">
    <location>
        <begin position="313"/>
        <end position="337"/>
    </location>
</feature>
<feature type="transmembrane region" description="Helical" evidence="6">
    <location>
        <begin position="678"/>
        <end position="701"/>
    </location>
</feature>
<dbReference type="InterPro" id="IPR050545">
    <property type="entry name" value="Mycobact_MmpL"/>
</dbReference>
<feature type="transmembrane region" description="Helical" evidence="6">
    <location>
        <begin position="349"/>
        <end position="376"/>
    </location>
</feature>
<dbReference type="Pfam" id="PF03176">
    <property type="entry name" value="MMPL"/>
    <property type="match status" value="1"/>
</dbReference>
<dbReference type="Gene3D" id="1.20.1640.10">
    <property type="entry name" value="Multidrug efflux transporter AcrB transmembrane domain"/>
    <property type="match status" value="2"/>
</dbReference>
<dbReference type="InterPro" id="IPR000731">
    <property type="entry name" value="SSD"/>
</dbReference>
<dbReference type="PANTHER" id="PTHR33406:SF12">
    <property type="entry name" value="BLR2997 PROTEIN"/>
    <property type="match status" value="1"/>
</dbReference>
<evidence type="ECO:0000256" key="3">
    <source>
        <dbReference type="ARBA" id="ARBA00022692"/>
    </source>
</evidence>
<accession>A0A433XFK9</accession>
<feature type="transmembrane region" description="Helical" evidence="6">
    <location>
        <begin position="626"/>
        <end position="657"/>
    </location>
</feature>
<evidence type="ECO:0000256" key="4">
    <source>
        <dbReference type="ARBA" id="ARBA00022989"/>
    </source>
</evidence>
<comment type="subcellular location">
    <subcellularLocation>
        <location evidence="1">Cell membrane</location>
        <topology evidence="1">Multi-pass membrane protein</topology>
    </subcellularLocation>
</comment>
<feature type="transmembrane region" description="Helical" evidence="6">
    <location>
        <begin position="396"/>
        <end position="417"/>
    </location>
</feature>
<comment type="caution">
    <text evidence="8">The sequence shown here is derived from an EMBL/GenBank/DDBJ whole genome shotgun (WGS) entry which is preliminary data.</text>
</comment>
<evidence type="ECO:0000256" key="6">
    <source>
        <dbReference type="SAM" id="Phobius"/>
    </source>
</evidence>
<evidence type="ECO:0000313" key="8">
    <source>
        <dbReference type="EMBL" id="RUT32840.1"/>
    </source>
</evidence>
<reference evidence="8 9" key="1">
    <citation type="journal article" date="2016" name="Int. J. Syst. Evol. Microbiol.">
        <title>Arsenicitalea aurantiaca gen. nov., sp. nov., a new member of the family Hyphomicrobiaceae, isolated from high-arsenic sediment.</title>
        <authorList>
            <person name="Mu Y."/>
            <person name="Zhou L."/>
            <person name="Zeng X.C."/>
            <person name="Liu L."/>
            <person name="Pan Y."/>
            <person name="Chen X."/>
            <person name="Wang J."/>
            <person name="Li S."/>
            <person name="Li W.J."/>
            <person name="Wang Y."/>
        </authorList>
    </citation>
    <scope>NUCLEOTIDE SEQUENCE [LARGE SCALE GENOMIC DNA]</scope>
    <source>
        <strain evidence="8 9">42-50</strain>
    </source>
</reference>
<gene>
    <name evidence="8" type="ORF">EMQ25_06785</name>
</gene>
<evidence type="ECO:0000313" key="9">
    <source>
        <dbReference type="Proteomes" id="UP000281547"/>
    </source>
</evidence>
<keyword evidence="2" id="KW-1003">Cell membrane</keyword>
<dbReference type="InterPro" id="IPR004869">
    <property type="entry name" value="MMPL_dom"/>
</dbReference>
<evidence type="ECO:0000256" key="1">
    <source>
        <dbReference type="ARBA" id="ARBA00004651"/>
    </source>
</evidence>
<dbReference type="Proteomes" id="UP000281547">
    <property type="component" value="Unassembled WGS sequence"/>
</dbReference>
<dbReference type="GO" id="GO:0005886">
    <property type="term" value="C:plasma membrane"/>
    <property type="evidence" value="ECO:0007669"/>
    <property type="project" value="UniProtKB-SubCell"/>
</dbReference>
<feature type="domain" description="SSD" evidence="7">
    <location>
        <begin position="609"/>
        <end position="735"/>
    </location>
</feature>
<feature type="transmembrane region" description="Helical" evidence="6">
    <location>
        <begin position="271"/>
        <end position="293"/>
    </location>
</feature>
<keyword evidence="3 6" id="KW-0812">Transmembrane</keyword>
<keyword evidence="9" id="KW-1185">Reference proteome</keyword>
<feature type="transmembrane region" description="Helical" evidence="6">
    <location>
        <begin position="588"/>
        <end position="606"/>
    </location>
</feature>
<dbReference type="OrthoDB" id="9794724at2"/>
<feature type="transmembrane region" description="Helical" evidence="6">
    <location>
        <begin position="707"/>
        <end position="729"/>
    </location>
</feature>
<dbReference type="RefSeq" id="WP_127187797.1">
    <property type="nucleotide sequence ID" value="NZ_RZNJ01000002.1"/>
</dbReference>
<dbReference type="InterPro" id="IPR001036">
    <property type="entry name" value="Acrflvin-R"/>
</dbReference>
<evidence type="ECO:0000256" key="2">
    <source>
        <dbReference type="ARBA" id="ARBA00022475"/>
    </source>
</evidence>
<dbReference type="PANTHER" id="PTHR33406">
    <property type="entry name" value="MEMBRANE PROTEIN MJ1562-RELATED"/>
    <property type="match status" value="1"/>
</dbReference>
<evidence type="ECO:0000256" key="5">
    <source>
        <dbReference type="ARBA" id="ARBA00023136"/>
    </source>
</evidence>
<dbReference type="PROSITE" id="PS50156">
    <property type="entry name" value="SSD"/>
    <property type="match status" value="2"/>
</dbReference>
<feature type="transmembrane region" description="Helical" evidence="6">
    <location>
        <begin position="222"/>
        <end position="238"/>
    </location>
</feature>
<proteinExistence type="predicted"/>
<dbReference type="GO" id="GO:0022857">
    <property type="term" value="F:transmembrane transporter activity"/>
    <property type="evidence" value="ECO:0007669"/>
    <property type="project" value="InterPro"/>
</dbReference>
<dbReference type="SUPFAM" id="SSF82866">
    <property type="entry name" value="Multidrug efflux transporter AcrB transmembrane domain"/>
    <property type="match status" value="2"/>
</dbReference>
<feature type="domain" description="SSD" evidence="7">
    <location>
        <begin position="243"/>
        <end position="370"/>
    </location>
</feature>
<keyword evidence="5 6" id="KW-0472">Membrane</keyword>
<organism evidence="8 9">
    <name type="scientific">Arsenicitalea aurantiaca</name>
    <dbReference type="NCBI Taxonomy" id="1783274"/>
    <lineage>
        <taxon>Bacteria</taxon>
        <taxon>Pseudomonadati</taxon>
        <taxon>Pseudomonadota</taxon>
        <taxon>Alphaproteobacteria</taxon>
        <taxon>Hyphomicrobiales</taxon>
        <taxon>Devosiaceae</taxon>
        <taxon>Arsenicitalea</taxon>
    </lineage>
</organism>
<protein>
    <recommendedName>
        <fullName evidence="7">SSD domain-containing protein</fullName>
    </recommendedName>
</protein>
<dbReference type="EMBL" id="RZNJ01000002">
    <property type="protein sequence ID" value="RUT32840.1"/>
    <property type="molecule type" value="Genomic_DNA"/>
</dbReference>
<dbReference type="Pfam" id="PF00873">
    <property type="entry name" value="ACR_tran"/>
    <property type="match status" value="1"/>
</dbReference>
<dbReference type="PRINTS" id="PR00702">
    <property type="entry name" value="ACRIFLAVINRP"/>
</dbReference>
<dbReference type="AlphaFoldDB" id="A0A433XFK9"/>
<keyword evidence="4 6" id="KW-1133">Transmembrane helix</keyword>
<feature type="transmembrane region" description="Helical" evidence="6">
    <location>
        <begin position="20"/>
        <end position="37"/>
    </location>
</feature>
<evidence type="ECO:0000259" key="7">
    <source>
        <dbReference type="PROSITE" id="PS50156"/>
    </source>
</evidence>
<sequence>MSIGFGLERLGLLTLRYPRIVAALVIAFTALCVAQTPRVSVDGDLMRVFNASGEHFERYEDLTATFGTFEDDAYVLVTTDRLTDPDVIEELRFLAFELELNDYAVGTLSPFSLRKPAGDDQTVPAVPENMSSPEEVRQVLTELRQTDPIMQNLIVEDLSGMVMIMFPNNELTSAPGGTQAMIASLRELVALYDSDDVRVELTGPPIWTSEMLDASMADQTKFSIFGFLIGAVIALLTLRNIWAALIATVAPGLAVLWVIGTVMLLFGSFTFLTIIVTTLVLVLSFADSMYFTFSWIRLWNEGMDPREALRQAIIRVLPAAALTSLTTMVSFATLTVVQGQGIEEFGLSGMVSVGMAYVCVATFSPLIMLLAIRLGFVPPRKLSVAVTAPIPPARMLVNSGAKALAIGGLIAAVAMLYPHFQLQPRFSFEDFLPRDSAALQTAESIDSGVGGVAPVYVRVPLEGNDPNLTDADFERVRQVHEILEASVGEGKVISGASLFTYSDAGFSREQIFDAVGPFLRQRFVTDDGSQALVTGFLPTIIDSNELRRIVNDTDAALAEAGIAAETSGYRLMTTFASTDIIEALRNSLMGAIVLNIFLISLAFRSWKIGLVSLVPNVLPILGTELYLYFSGTGLQITTVIALTIAFGIALDDTIHYLSTYVRHRRNGESNKEAVDAALVRVGPAIVATTMILCAGVSVVAFSALPQVAIFGTLVVITLLWAVFADLLILPSLLIAGGRFFDSLGEQK</sequence>